<dbReference type="AlphaFoldDB" id="A0A7C8MB16"/>
<keyword evidence="2" id="KW-1185">Reference proteome</keyword>
<comment type="caution">
    <text evidence="1">The sequence shown here is derived from an EMBL/GenBank/DDBJ whole genome shotgun (WGS) entry which is preliminary data.</text>
</comment>
<reference evidence="1 2" key="1">
    <citation type="submission" date="2020-01" db="EMBL/GenBank/DDBJ databases">
        <authorList>
            <consortium name="DOE Joint Genome Institute"/>
            <person name="Haridas S."/>
            <person name="Albert R."/>
            <person name="Binder M."/>
            <person name="Bloem J."/>
            <person name="Labutti K."/>
            <person name="Salamov A."/>
            <person name="Andreopoulos B."/>
            <person name="Baker S.E."/>
            <person name="Barry K."/>
            <person name="Bills G."/>
            <person name="Bluhm B.H."/>
            <person name="Cannon C."/>
            <person name="Castanera R."/>
            <person name="Culley D.E."/>
            <person name="Daum C."/>
            <person name="Ezra D."/>
            <person name="Gonzalez J.B."/>
            <person name="Henrissat B."/>
            <person name="Kuo A."/>
            <person name="Liang C."/>
            <person name="Lipzen A."/>
            <person name="Lutzoni F."/>
            <person name="Magnuson J."/>
            <person name="Mondo S."/>
            <person name="Nolan M."/>
            <person name="Ohm R."/>
            <person name="Pangilinan J."/>
            <person name="Park H.-J.H."/>
            <person name="Ramirez L."/>
            <person name="Alfaro M."/>
            <person name="Sun H."/>
            <person name="Tritt A."/>
            <person name="Yoshinaga Y."/>
            <person name="Zwiers L.-H.L."/>
            <person name="Turgeon B.G."/>
            <person name="Goodwin S.B."/>
            <person name="Spatafora J.W."/>
            <person name="Crous P.W."/>
            <person name="Grigoriev I.V."/>
        </authorList>
    </citation>
    <scope>NUCLEOTIDE SEQUENCE [LARGE SCALE GENOMIC DNA]</scope>
    <source>
        <strain evidence="1 2">CBS 611.86</strain>
    </source>
</reference>
<organism evidence="1 2">
    <name type="scientific">Massariosphaeria phaeospora</name>
    <dbReference type="NCBI Taxonomy" id="100035"/>
    <lineage>
        <taxon>Eukaryota</taxon>
        <taxon>Fungi</taxon>
        <taxon>Dikarya</taxon>
        <taxon>Ascomycota</taxon>
        <taxon>Pezizomycotina</taxon>
        <taxon>Dothideomycetes</taxon>
        <taxon>Pleosporomycetidae</taxon>
        <taxon>Pleosporales</taxon>
        <taxon>Pleosporales incertae sedis</taxon>
        <taxon>Massariosphaeria</taxon>
    </lineage>
</organism>
<dbReference type="Proteomes" id="UP000481861">
    <property type="component" value="Unassembled WGS sequence"/>
</dbReference>
<evidence type="ECO:0000313" key="2">
    <source>
        <dbReference type="Proteomes" id="UP000481861"/>
    </source>
</evidence>
<evidence type="ECO:0000313" key="1">
    <source>
        <dbReference type="EMBL" id="KAF2870883.1"/>
    </source>
</evidence>
<gene>
    <name evidence="1" type="ORF">BDV95DRAFT_595555</name>
</gene>
<proteinExistence type="predicted"/>
<accession>A0A7C8MB16</accession>
<sequence>MENPHELIAAPHLVCPRPLRHAKLLVAQLRKHSYDNIALLECKIQHHDEQLRNDGTAKWQWKADPLSWYSELNHLSHLAYAIESRQEAVELLQLLRDKWREIALRLREESRKLFVLPRELRDSIYALLYTYRVPVKDVYYTRDSVPRVVLRRDPYLYLNASVVDPVIASEAAQMVFFANKFNVIAHSGAKMMYNFLSHFLHTDHFASTIKPSQTFLRQLTVTFPGRDLYHPTYPDFEQGRPLSKKAKYRIQKRKNTPCHLDSLLDLPHLEHLTLQLTNINTFGWAHVEYRDIAPTIKTLKRRGVRARVLALGENWWNKRRESTDVSDLFDDPSQEDGIAFGTTPFAQLAELERRAWIRVWLARHAMESGDDTSQCLTTRATTLE</sequence>
<dbReference type="EMBL" id="JAADJZ010000013">
    <property type="protein sequence ID" value="KAF2870883.1"/>
    <property type="molecule type" value="Genomic_DNA"/>
</dbReference>
<protein>
    <submittedName>
        <fullName evidence="1">Uncharacterized protein</fullName>
    </submittedName>
</protein>
<dbReference type="OrthoDB" id="3945408at2759"/>
<name>A0A7C8MB16_9PLEO</name>